<gene>
    <name evidence="2" type="ordered locus">SSGZ1_0301</name>
</gene>
<dbReference type="Pfam" id="PF07224">
    <property type="entry name" value="Chlorophyllase"/>
    <property type="match status" value="1"/>
</dbReference>
<evidence type="ECO:0000313" key="3">
    <source>
        <dbReference type="Proteomes" id="UP000002359"/>
    </source>
</evidence>
<dbReference type="Gene3D" id="3.40.50.1820">
    <property type="entry name" value="alpha/beta hydrolase"/>
    <property type="match status" value="1"/>
</dbReference>
<dbReference type="PROSITE" id="PS51257">
    <property type="entry name" value="PROKAR_LIPOPROTEIN"/>
    <property type="match status" value="1"/>
</dbReference>
<evidence type="ECO:0000256" key="1">
    <source>
        <dbReference type="SAM" id="Phobius"/>
    </source>
</evidence>
<dbReference type="KEGG" id="ssw:SSGZ1_0301"/>
<dbReference type="SUPFAM" id="SSF53474">
    <property type="entry name" value="alpha/beta-Hydrolases"/>
    <property type="match status" value="1"/>
</dbReference>
<keyword evidence="1" id="KW-1133">Transmembrane helix</keyword>
<dbReference type="Proteomes" id="UP000002359">
    <property type="component" value="Chromosome"/>
</dbReference>
<sequence>MFLKIYHKGQKKESMKKVLIGIGILIACFGIGFLYLASKPSVASNYTEVVETGGAVEKKYLGQGNYDVSYLEINALQNFKKYELYYPTNIETETRKFPVVIFSNGTGVRASKYASVLKHLASWGFIVIGTEEEYSWNGFSSEMSLRLAIKLNDNKTVEGLKSNPFFSKVDLDKIGLSGHSQGGVGVFNAVTEQKHGHMIKTIYAASPANLELSSNLEWDYDPSLISVPTFLVSGTGGGYEDLVVSGKQLTQIYETLPATITKVMARRKEAGHGDMLRLPNGYMVAWFMWRLQGAPEAETAFQGNSPEIVQNKLYQDQRIMN</sequence>
<protein>
    <submittedName>
        <fullName evidence="2">Lipase</fullName>
    </submittedName>
</protein>
<dbReference type="PANTHER" id="PTHR33428">
    <property type="entry name" value="CHLOROPHYLLASE-2, CHLOROPLASTIC"/>
    <property type="match status" value="1"/>
</dbReference>
<dbReference type="PANTHER" id="PTHR33428:SF14">
    <property type="entry name" value="CARBOXYLESTERASE TYPE B DOMAIN-CONTAINING PROTEIN"/>
    <property type="match status" value="1"/>
</dbReference>
<keyword evidence="1" id="KW-0472">Membrane</keyword>
<dbReference type="HOGENOM" id="CLU_076307_0_0_9"/>
<reference evidence="2 3" key="1">
    <citation type="journal article" date="2009" name="J. Infect. Dis.">
        <title>Clinical, experimental, and genomic differences between intermediately pathogenic, highly pathogenic, and epidemic Streptococcus suis.</title>
        <authorList>
            <person name="Ye C."/>
            <person name="Zheng H."/>
            <person name="Zhang J."/>
            <person name="Jing H."/>
            <person name="Wang L."/>
            <person name="Xiong Y."/>
            <person name="Wang W."/>
            <person name="Zhou Z."/>
            <person name="Sun Q."/>
            <person name="Luo X."/>
            <person name="Du H."/>
            <person name="Gottschalk M."/>
            <person name="Xu J."/>
        </authorList>
    </citation>
    <scope>NUCLEOTIDE SEQUENCE [LARGE SCALE GENOMIC DNA]</scope>
    <source>
        <strain evidence="2 3">GZ1</strain>
    </source>
</reference>
<dbReference type="PATRIC" id="fig|423211.3.peg.299"/>
<dbReference type="ESTHER" id="strej-e8uk64">
    <property type="family name" value="Chlorophyllase"/>
</dbReference>
<keyword evidence="1" id="KW-0812">Transmembrane</keyword>
<dbReference type="InterPro" id="IPR017395">
    <property type="entry name" value="Chlorophyllase-like"/>
</dbReference>
<dbReference type="AlphaFoldDB" id="D5AG01"/>
<feature type="transmembrane region" description="Helical" evidence="1">
    <location>
        <begin position="18"/>
        <end position="37"/>
    </location>
</feature>
<dbReference type="InterPro" id="IPR029058">
    <property type="entry name" value="AB_hydrolase_fold"/>
</dbReference>
<name>D5AG01_STRGZ</name>
<evidence type="ECO:0000313" key="2">
    <source>
        <dbReference type="EMBL" id="ADE30766.1"/>
    </source>
</evidence>
<dbReference type="EMBL" id="CP000837">
    <property type="protein sequence ID" value="ADE30766.1"/>
    <property type="molecule type" value="Genomic_DNA"/>
</dbReference>
<organism evidence="2 3">
    <name type="scientific">Streptococcus suis (strain GZ1)</name>
    <dbReference type="NCBI Taxonomy" id="423211"/>
    <lineage>
        <taxon>Bacteria</taxon>
        <taxon>Bacillati</taxon>
        <taxon>Bacillota</taxon>
        <taxon>Bacilli</taxon>
        <taxon>Lactobacillales</taxon>
        <taxon>Streptococcaceae</taxon>
        <taxon>Streptococcus</taxon>
    </lineage>
</organism>
<accession>D5AG01</accession>
<proteinExistence type="predicted"/>